<name>A0A6I5RLL1_9PSED</name>
<evidence type="ECO:0000313" key="2">
    <source>
        <dbReference type="Proteomes" id="UP000471751"/>
    </source>
</evidence>
<dbReference type="AlphaFoldDB" id="A0A6I5RLL1"/>
<dbReference type="EMBL" id="JAAHBT010000029">
    <property type="protein sequence ID" value="NES08962.1"/>
    <property type="molecule type" value="Genomic_DNA"/>
</dbReference>
<dbReference type="RefSeq" id="WP_163932463.1">
    <property type="nucleotide sequence ID" value="NZ_BMQU01000023.1"/>
</dbReference>
<evidence type="ECO:0000313" key="1">
    <source>
        <dbReference type="EMBL" id="NES08962.1"/>
    </source>
</evidence>
<accession>A0A6I5RLL1</accession>
<sequence length="153" mass="16660">MVPSAAAQAMKEAMNPASGIQNFFCFEVILMLLILCDFPDTPREKGIEEIRCRSAPAAHHCAGDAIRDRMEVPTTNLRIGEKMEVSATCKACGSKSFMVPDEGEADQMVRCAECGIDVGDKQEVMDALRAKAEQEVQDMIKNTLGKSGAFKIT</sequence>
<gene>
    <name evidence="1" type="ORF">G3O07_03235</name>
</gene>
<reference evidence="1 2" key="1">
    <citation type="submission" date="2020-02" db="EMBL/GenBank/DDBJ databases">
        <title>Broccoli isolated Pseudomonas sp.</title>
        <authorList>
            <person name="Fujikawa T."/>
            <person name="Sawada H."/>
        </authorList>
    </citation>
    <scope>NUCLEOTIDE SEQUENCE [LARGE SCALE GENOMIC DNA]</scope>
    <source>
        <strain evidence="1 2">JCM 32154</strain>
    </source>
</reference>
<dbReference type="Proteomes" id="UP000471751">
    <property type="component" value="Unassembled WGS sequence"/>
</dbReference>
<protein>
    <submittedName>
        <fullName evidence="1">Uncharacterized protein</fullName>
    </submittedName>
</protein>
<organism evidence="1 2">
    <name type="scientific">Pseudomonas laurentiana</name>
    <dbReference type="NCBI Taxonomy" id="2364649"/>
    <lineage>
        <taxon>Bacteria</taxon>
        <taxon>Pseudomonadati</taxon>
        <taxon>Pseudomonadota</taxon>
        <taxon>Gammaproteobacteria</taxon>
        <taxon>Pseudomonadales</taxon>
        <taxon>Pseudomonadaceae</taxon>
        <taxon>Pseudomonas</taxon>
    </lineage>
</organism>
<keyword evidence="2" id="KW-1185">Reference proteome</keyword>
<proteinExistence type="predicted"/>
<comment type="caution">
    <text evidence="1">The sequence shown here is derived from an EMBL/GenBank/DDBJ whole genome shotgun (WGS) entry which is preliminary data.</text>
</comment>